<evidence type="ECO:0000313" key="2">
    <source>
        <dbReference type="Proteomes" id="UP000821845"/>
    </source>
</evidence>
<comment type="caution">
    <text evidence="1">The sequence shown here is derived from an EMBL/GenBank/DDBJ whole genome shotgun (WGS) entry which is preliminary data.</text>
</comment>
<reference evidence="1" key="1">
    <citation type="submission" date="2020-05" db="EMBL/GenBank/DDBJ databases">
        <title>Large-scale comparative analyses of tick genomes elucidate their genetic diversity and vector capacities.</title>
        <authorList>
            <person name="Jia N."/>
            <person name="Wang J."/>
            <person name="Shi W."/>
            <person name="Du L."/>
            <person name="Sun Y."/>
            <person name="Zhan W."/>
            <person name="Jiang J."/>
            <person name="Wang Q."/>
            <person name="Zhang B."/>
            <person name="Ji P."/>
            <person name="Sakyi L.B."/>
            <person name="Cui X."/>
            <person name="Yuan T."/>
            <person name="Jiang B."/>
            <person name="Yang W."/>
            <person name="Lam T.T.-Y."/>
            <person name="Chang Q."/>
            <person name="Ding S."/>
            <person name="Wang X."/>
            <person name="Zhu J."/>
            <person name="Ruan X."/>
            <person name="Zhao L."/>
            <person name="Wei J."/>
            <person name="Que T."/>
            <person name="Du C."/>
            <person name="Cheng J."/>
            <person name="Dai P."/>
            <person name="Han X."/>
            <person name="Huang E."/>
            <person name="Gao Y."/>
            <person name="Liu J."/>
            <person name="Shao H."/>
            <person name="Ye R."/>
            <person name="Li L."/>
            <person name="Wei W."/>
            <person name="Wang X."/>
            <person name="Wang C."/>
            <person name="Yang T."/>
            <person name="Huo Q."/>
            <person name="Li W."/>
            <person name="Guo W."/>
            <person name="Chen H."/>
            <person name="Zhou L."/>
            <person name="Ni X."/>
            <person name="Tian J."/>
            <person name="Zhou Y."/>
            <person name="Sheng Y."/>
            <person name="Liu T."/>
            <person name="Pan Y."/>
            <person name="Xia L."/>
            <person name="Li J."/>
            <person name="Zhao F."/>
            <person name="Cao W."/>
        </authorList>
    </citation>
    <scope>NUCLEOTIDE SEQUENCE</scope>
    <source>
        <strain evidence="1">Hyas-2018</strain>
    </source>
</reference>
<proteinExistence type="predicted"/>
<sequence>MASRKWKALSLEEKLHVLNAVDKQSAQKRVDIAKDLGLPQSTLHSIIPKQANVQGMPRSSARKLSRLMAPSTGTSTRLFSLGLNQLTLPVLT</sequence>
<name>A0ACB7SC21_HYAAI</name>
<organism evidence="1 2">
    <name type="scientific">Hyalomma asiaticum</name>
    <name type="common">Tick</name>
    <dbReference type="NCBI Taxonomy" id="266040"/>
    <lineage>
        <taxon>Eukaryota</taxon>
        <taxon>Metazoa</taxon>
        <taxon>Ecdysozoa</taxon>
        <taxon>Arthropoda</taxon>
        <taxon>Chelicerata</taxon>
        <taxon>Arachnida</taxon>
        <taxon>Acari</taxon>
        <taxon>Parasitiformes</taxon>
        <taxon>Ixodida</taxon>
        <taxon>Ixodoidea</taxon>
        <taxon>Ixodidae</taxon>
        <taxon>Hyalomminae</taxon>
        <taxon>Hyalomma</taxon>
    </lineage>
</organism>
<keyword evidence="2" id="KW-1185">Reference proteome</keyword>
<accession>A0ACB7SC21</accession>
<dbReference type="Proteomes" id="UP000821845">
    <property type="component" value="Chromosome 4"/>
</dbReference>
<dbReference type="EMBL" id="CM023484">
    <property type="protein sequence ID" value="KAH6932702.1"/>
    <property type="molecule type" value="Genomic_DNA"/>
</dbReference>
<evidence type="ECO:0000313" key="1">
    <source>
        <dbReference type="EMBL" id="KAH6932702.1"/>
    </source>
</evidence>
<gene>
    <name evidence="1" type="ORF">HPB50_008815</name>
</gene>
<protein>
    <submittedName>
        <fullName evidence="1">Uncharacterized protein</fullName>
    </submittedName>
</protein>